<dbReference type="PANTHER" id="PTHR43248">
    <property type="entry name" value="2-SUCCINYL-6-HYDROXY-2,4-CYCLOHEXADIENE-1-CARBOXYLATE SYNTHASE"/>
    <property type="match status" value="1"/>
</dbReference>
<name>A0A024TRX0_9STRA</name>
<evidence type="ECO:0000256" key="2">
    <source>
        <dbReference type="ARBA" id="ARBA00022801"/>
    </source>
</evidence>
<evidence type="ECO:0000259" key="3">
    <source>
        <dbReference type="Pfam" id="PF00561"/>
    </source>
</evidence>
<dbReference type="GO" id="GO:0016787">
    <property type="term" value="F:hydrolase activity"/>
    <property type="evidence" value="ECO:0007669"/>
    <property type="project" value="UniProtKB-KW"/>
</dbReference>
<dbReference type="PANTHER" id="PTHR43248:SF3">
    <property type="entry name" value="AB HYDROLASE-1 DOMAIN-CONTAINING PROTEIN"/>
    <property type="match status" value="1"/>
</dbReference>
<organism evidence="4">
    <name type="scientific">Aphanomyces invadans</name>
    <dbReference type="NCBI Taxonomy" id="157072"/>
    <lineage>
        <taxon>Eukaryota</taxon>
        <taxon>Sar</taxon>
        <taxon>Stramenopiles</taxon>
        <taxon>Oomycota</taxon>
        <taxon>Saprolegniomycetes</taxon>
        <taxon>Saprolegniales</taxon>
        <taxon>Verrucalvaceae</taxon>
        <taxon>Aphanomyces</taxon>
    </lineage>
</organism>
<reference evidence="4" key="1">
    <citation type="submission" date="2013-12" db="EMBL/GenBank/DDBJ databases">
        <title>The Genome Sequence of Aphanomyces invadans NJM9701.</title>
        <authorList>
            <consortium name="The Broad Institute Genomics Platform"/>
            <person name="Russ C."/>
            <person name="Tyler B."/>
            <person name="van West P."/>
            <person name="Dieguez-Uribeondo J."/>
            <person name="Young S.K."/>
            <person name="Zeng Q."/>
            <person name="Gargeya S."/>
            <person name="Fitzgerald M."/>
            <person name="Abouelleil A."/>
            <person name="Alvarado L."/>
            <person name="Chapman S.B."/>
            <person name="Gainer-Dewar J."/>
            <person name="Goldberg J."/>
            <person name="Griggs A."/>
            <person name="Gujja S."/>
            <person name="Hansen M."/>
            <person name="Howarth C."/>
            <person name="Imamovic A."/>
            <person name="Ireland A."/>
            <person name="Larimer J."/>
            <person name="McCowan C."/>
            <person name="Murphy C."/>
            <person name="Pearson M."/>
            <person name="Poon T.W."/>
            <person name="Priest M."/>
            <person name="Roberts A."/>
            <person name="Saif S."/>
            <person name="Shea T."/>
            <person name="Sykes S."/>
            <person name="Wortman J."/>
            <person name="Nusbaum C."/>
            <person name="Birren B."/>
        </authorList>
    </citation>
    <scope>NUCLEOTIDE SEQUENCE [LARGE SCALE GENOMIC DNA]</scope>
    <source>
        <strain evidence="4">NJM9701</strain>
    </source>
</reference>
<dbReference type="InterPro" id="IPR029058">
    <property type="entry name" value="AB_hydrolase_fold"/>
</dbReference>
<dbReference type="eggNOG" id="KOG2382">
    <property type="taxonomic scope" value="Eukaryota"/>
</dbReference>
<dbReference type="SUPFAM" id="SSF53474">
    <property type="entry name" value="alpha/beta-Hydrolases"/>
    <property type="match status" value="1"/>
</dbReference>
<dbReference type="InterPro" id="IPR000073">
    <property type="entry name" value="AB_hydrolase_1"/>
</dbReference>
<dbReference type="STRING" id="157072.A0A024TRX0"/>
<evidence type="ECO:0000256" key="1">
    <source>
        <dbReference type="ARBA" id="ARBA00010088"/>
    </source>
</evidence>
<dbReference type="OrthoDB" id="8119704at2759"/>
<sequence length="308" mass="34114">MMSMAILGRRTNRLASTLVRRVTNLAHVVVKAEGATPTKTVVILHGILGNKGNWATFSRRIVTAFPQYQVIGVDHRAHGESPSKSAPHHLHACANDVIGLLDSLKVTPDVVVGHSFGGKVALTYLDACRRQLRPVPHHTWVLDALPGCAQTDYATRTRDATFNSTDVVLPKLMEVPLPIVSKKELVALLEAKGFDTGQAQWMTTNLKPMGDKFVWKMDLPVVDVLFRAFLATDCWPILEHPPVGAEIHVVMAEYNKFWTPEVIHRFDGVAKTTGGRVHLHLLAKADHWVHVDNPQGLFALMKRSFKTA</sequence>
<gene>
    <name evidence="4" type="ORF">H310_10520</name>
</gene>
<dbReference type="GeneID" id="20087570"/>
<keyword evidence="2" id="KW-0378">Hydrolase</keyword>
<dbReference type="Gene3D" id="3.40.50.1820">
    <property type="entry name" value="alpha/beta hydrolase"/>
    <property type="match status" value="1"/>
</dbReference>
<evidence type="ECO:0000313" key="4">
    <source>
        <dbReference type="EMBL" id="ETV96361.1"/>
    </source>
</evidence>
<dbReference type="RefSeq" id="XP_008875153.1">
    <property type="nucleotide sequence ID" value="XM_008876931.1"/>
</dbReference>
<feature type="domain" description="AB hydrolase-1" evidence="3">
    <location>
        <begin position="40"/>
        <end position="125"/>
    </location>
</feature>
<dbReference type="AlphaFoldDB" id="A0A024TRX0"/>
<dbReference type="VEuPathDB" id="FungiDB:H310_10520"/>
<accession>A0A024TRX0</accession>
<dbReference type="EMBL" id="KI913977">
    <property type="protein sequence ID" value="ETV96361.1"/>
    <property type="molecule type" value="Genomic_DNA"/>
</dbReference>
<dbReference type="Pfam" id="PF00561">
    <property type="entry name" value="Abhydrolase_1"/>
    <property type="match status" value="1"/>
</dbReference>
<comment type="similarity">
    <text evidence="1">Belongs to the peptidase S33 family.</text>
</comment>
<dbReference type="InterPro" id="IPR051601">
    <property type="entry name" value="Serine_prot/Carboxylest_S33"/>
</dbReference>
<protein>
    <recommendedName>
        <fullName evidence="3">AB hydrolase-1 domain-containing protein</fullName>
    </recommendedName>
</protein>
<proteinExistence type="inferred from homology"/>